<dbReference type="RefSeq" id="WP_142894893.1">
    <property type="nucleotide sequence ID" value="NZ_ML660052.1"/>
</dbReference>
<dbReference type="AlphaFoldDB" id="A0A545U2F1"/>
<dbReference type="Proteomes" id="UP000315252">
    <property type="component" value="Unassembled WGS sequence"/>
</dbReference>
<organism evidence="1 2">
    <name type="scientific">Denitrobaculum tricleocarpae</name>
    <dbReference type="NCBI Taxonomy" id="2591009"/>
    <lineage>
        <taxon>Bacteria</taxon>
        <taxon>Pseudomonadati</taxon>
        <taxon>Pseudomonadota</taxon>
        <taxon>Alphaproteobacteria</taxon>
        <taxon>Rhodospirillales</taxon>
        <taxon>Rhodospirillaceae</taxon>
        <taxon>Denitrobaculum</taxon>
    </lineage>
</organism>
<sequence>MTQATGLASLFMYDMPEFRPASESWWQGLARAMTAEGIEGVPDHLSEVADPMQHWGKPDLLFSQTCGYPLTHALLGKVAVVATPAYDCDGCAGTNYRSLILVRDEDPAQDVADLTGRTAVVNSLDSQSGFSSLRSVVAPFARDGRFFARLEISGGHLASMDAVRAGQADVCAIDAVTYGLAARYRPPAVEGLRILDRGPEAPGLPYITAGAGSADLLQRLRSALFAALEAPDLEATRAALMIKGAEVLPDGAYDRILDLERKAQMRLPEMAGPESDRL</sequence>
<dbReference type="PANTHER" id="PTHR35841:SF1">
    <property type="entry name" value="PHOSPHONATES-BINDING PERIPLASMIC PROTEIN"/>
    <property type="match status" value="1"/>
</dbReference>
<reference evidence="1 2" key="1">
    <citation type="submission" date="2019-06" db="EMBL/GenBank/DDBJ databases">
        <title>Whole genome sequence for Rhodospirillaceae sp. R148.</title>
        <authorList>
            <person name="Wang G."/>
        </authorList>
    </citation>
    <scope>NUCLEOTIDE SEQUENCE [LARGE SCALE GENOMIC DNA]</scope>
    <source>
        <strain evidence="1 2">R148</strain>
    </source>
</reference>
<keyword evidence="2" id="KW-1185">Reference proteome</keyword>
<dbReference type="Pfam" id="PF12974">
    <property type="entry name" value="Phosphonate-bd"/>
    <property type="match status" value="1"/>
</dbReference>
<comment type="caution">
    <text evidence="1">The sequence shown here is derived from an EMBL/GenBank/DDBJ whole genome shotgun (WGS) entry which is preliminary data.</text>
</comment>
<evidence type="ECO:0000313" key="1">
    <source>
        <dbReference type="EMBL" id="TQV83657.1"/>
    </source>
</evidence>
<evidence type="ECO:0000313" key="2">
    <source>
        <dbReference type="Proteomes" id="UP000315252"/>
    </source>
</evidence>
<accession>A0A545U2F1</accession>
<dbReference type="Gene3D" id="3.40.190.10">
    <property type="entry name" value="Periplasmic binding protein-like II"/>
    <property type="match status" value="2"/>
</dbReference>
<dbReference type="OrthoDB" id="7353682at2"/>
<proteinExistence type="predicted"/>
<name>A0A545U2F1_9PROT</name>
<dbReference type="EMBL" id="VHSH01000001">
    <property type="protein sequence ID" value="TQV83657.1"/>
    <property type="molecule type" value="Genomic_DNA"/>
</dbReference>
<dbReference type="SUPFAM" id="SSF53850">
    <property type="entry name" value="Periplasmic binding protein-like II"/>
    <property type="match status" value="1"/>
</dbReference>
<gene>
    <name evidence="1" type="ORF">FKG95_03445</name>
</gene>
<dbReference type="PANTHER" id="PTHR35841">
    <property type="entry name" value="PHOSPHONATES-BINDING PERIPLASMIC PROTEIN"/>
    <property type="match status" value="1"/>
</dbReference>
<protein>
    <submittedName>
        <fullName evidence="1">PhnD/SsuA/transferrin family substrate-binding protein</fullName>
    </submittedName>
</protein>